<accession>A0A8H7ELH8</accession>
<dbReference type="AlphaFoldDB" id="A0A8H7ELH8"/>
<feature type="non-terminal residue" evidence="3">
    <location>
        <position position="298"/>
    </location>
</feature>
<dbReference type="Proteomes" id="UP000605846">
    <property type="component" value="Unassembled WGS sequence"/>
</dbReference>
<dbReference type="CDD" id="cd05992">
    <property type="entry name" value="PB1"/>
    <property type="match status" value="1"/>
</dbReference>
<evidence type="ECO:0000256" key="1">
    <source>
        <dbReference type="SAM" id="Coils"/>
    </source>
</evidence>
<dbReference type="SUPFAM" id="SSF54277">
    <property type="entry name" value="CAD &amp; PB1 domains"/>
    <property type="match status" value="1"/>
</dbReference>
<dbReference type="EMBL" id="JABAYA010000706">
    <property type="protein sequence ID" value="KAF7720465.1"/>
    <property type="molecule type" value="Genomic_DNA"/>
</dbReference>
<keyword evidence="4" id="KW-1185">Reference proteome</keyword>
<evidence type="ECO:0000256" key="2">
    <source>
        <dbReference type="SAM" id="MobiDB-lite"/>
    </source>
</evidence>
<proteinExistence type="predicted"/>
<comment type="caution">
    <text evidence="3">The sequence shown here is derived from an EMBL/GenBank/DDBJ whole genome shotgun (WGS) entry which is preliminary data.</text>
</comment>
<protein>
    <submittedName>
        <fullName evidence="3">Uncharacterized protein</fullName>
    </submittedName>
</protein>
<organism evidence="3 4">
    <name type="scientific">Apophysomyces ossiformis</name>
    <dbReference type="NCBI Taxonomy" id="679940"/>
    <lineage>
        <taxon>Eukaryota</taxon>
        <taxon>Fungi</taxon>
        <taxon>Fungi incertae sedis</taxon>
        <taxon>Mucoromycota</taxon>
        <taxon>Mucoromycotina</taxon>
        <taxon>Mucoromycetes</taxon>
        <taxon>Mucorales</taxon>
        <taxon>Mucorineae</taxon>
        <taxon>Mucoraceae</taxon>
        <taxon>Apophysomyces</taxon>
    </lineage>
</organism>
<gene>
    <name evidence="3" type="ORF">EC973_008396</name>
</gene>
<keyword evidence="1" id="KW-0175">Coiled coil</keyword>
<evidence type="ECO:0000313" key="3">
    <source>
        <dbReference type="EMBL" id="KAF7720465.1"/>
    </source>
</evidence>
<sequence>MTRTDEQRRLSGFDPQTLEFLYHGSDVLQQRLKELRERKRESANTRCEYEKQMFLLDDMVKQTNAHIRFIRNSPSLLQEDKDGISLNMTELKFAILEYQSACNVEILNTKLEKMAQKYNTKSKICKELEAKLQCLESKIVESHQSKEKIYLTSPLVVAAKLTGAEQKTRCFVFDKGYTTYHDLYKKIQEIFSLATFTVQVKYDREANEAKTISTADDYKEVIGVMIKDGKSDEPVHIMEIYVETGEEQDASKTNSDNEGASDIDSEEFINLREQDFALILPKADAKFNEVEKETTNHY</sequence>
<feature type="coiled-coil region" evidence="1">
    <location>
        <begin position="111"/>
        <end position="145"/>
    </location>
</feature>
<feature type="region of interest" description="Disordered" evidence="2">
    <location>
        <begin position="244"/>
        <end position="263"/>
    </location>
</feature>
<dbReference type="OrthoDB" id="10592907at2759"/>
<reference evidence="3" key="1">
    <citation type="submission" date="2020-01" db="EMBL/GenBank/DDBJ databases">
        <title>Genome Sequencing of Three Apophysomyces-Like Fungal Strains Confirms a Novel Fungal Genus in the Mucoromycota with divergent Burkholderia-like Endosymbiotic Bacteria.</title>
        <authorList>
            <person name="Stajich J.E."/>
            <person name="Macias A.M."/>
            <person name="Carter-House D."/>
            <person name="Lovett B."/>
            <person name="Kasson L.R."/>
            <person name="Berry K."/>
            <person name="Grigoriev I."/>
            <person name="Chang Y."/>
            <person name="Spatafora J."/>
            <person name="Kasson M.T."/>
        </authorList>
    </citation>
    <scope>NUCLEOTIDE SEQUENCE</scope>
    <source>
        <strain evidence="3">NRRL A-21654</strain>
    </source>
</reference>
<name>A0A8H7ELH8_9FUNG</name>
<evidence type="ECO:0000313" key="4">
    <source>
        <dbReference type="Proteomes" id="UP000605846"/>
    </source>
</evidence>